<keyword evidence="3" id="KW-1185">Reference proteome</keyword>
<organism evidence="2 3">
    <name type="scientific">Rubroshorea leprosula</name>
    <dbReference type="NCBI Taxonomy" id="152421"/>
    <lineage>
        <taxon>Eukaryota</taxon>
        <taxon>Viridiplantae</taxon>
        <taxon>Streptophyta</taxon>
        <taxon>Embryophyta</taxon>
        <taxon>Tracheophyta</taxon>
        <taxon>Spermatophyta</taxon>
        <taxon>Magnoliopsida</taxon>
        <taxon>eudicotyledons</taxon>
        <taxon>Gunneridae</taxon>
        <taxon>Pentapetalae</taxon>
        <taxon>rosids</taxon>
        <taxon>malvids</taxon>
        <taxon>Malvales</taxon>
        <taxon>Dipterocarpaceae</taxon>
        <taxon>Rubroshorea</taxon>
    </lineage>
</organism>
<sequence>MGSQFQTQRHSDTEEEESDYEDEFEIVSKMKIKEELHASWDQPTGCIVFHDVEHTRLQVLAFQLTKKLLVLLKSNERAVKARIGGGGGLNLPIRQEKTIIMQLWLLIKLLEGAIGPISREKQLDISRGLLHRLKVPRWMLQATWSVLTMGRKMIRFVFESNALVALKHKARSKTVKRPLHHGCSLSAFIWKSAVAASKLFDLVWKS</sequence>
<feature type="region of interest" description="Disordered" evidence="1">
    <location>
        <begin position="1"/>
        <end position="22"/>
    </location>
</feature>
<proteinExistence type="predicted"/>
<dbReference type="InterPro" id="IPR027516">
    <property type="entry name" value="EIF3C"/>
</dbReference>
<gene>
    <name evidence="2" type="ORF">SLEP1_g4981</name>
</gene>
<dbReference type="Proteomes" id="UP001054252">
    <property type="component" value="Unassembled WGS sequence"/>
</dbReference>
<name>A0AAV5HQG8_9ROSI</name>
<dbReference type="PANTHER" id="PTHR13937:SF0">
    <property type="entry name" value="EUKARYOTIC TRANSLATION INITIATION FACTOR 3 SUBUNIT C-RELATED"/>
    <property type="match status" value="1"/>
</dbReference>
<evidence type="ECO:0000313" key="3">
    <source>
        <dbReference type="Proteomes" id="UP001054252"/>
    </source>
</evidence>
<reference evidence="2 3" key="1">
    <citation type="journal article" date="2021" name="Commun. Biol.">
        <title>The genome of Shorea leprosula (Dipterocarpaceae) highlights the ecological relevance of drought in aseasonal tropical rainforests.</title>
        <authorList>
            <person name="Ng K.K.S."/>
            <person name="Kobayashi M.J."/>
            <person name="Fawcett J.A."/>
            <person name="Hatakeyama M."/>
            <person name="Paape T."/>
            <person name="Ng C.H."/>
            <person name="Ang C.C."/>
            <person name="Tnah L.H."/>
            <person name="Lee C.T."/>
            <person name="Nishiyama T."/>
            <person name="Sese J."/>
            <person name="O'Brien M.J."/>
            <person name="Copetti D."/>
            <person name="Mohd Noor M.I."/>
            <person name="Ong R.C."/>
            <person name="Putra M."/>
            <person name="Sireger I.Z."/>
            <person name="Indrioko S."/>
            <person name="Kosugi Y."/>
            <person name="Izuno A."/>
            <person name="Isagi Y."/>
            <person name="Lee S.L."/>
            <person name="Shimizu K.K."/>
        </authorList>
    </citation>
    <scope>NUCLEOTIDE SEQUENCE [LARGE SCALE GENOMIC DNA]</scope>
    <source>
        <strain evidence="2">214</strain>
    </source>
</reference>
<evidence type="ECO:0000256" key="1">
    <source>
        <dbReference type="SAM" id="MobiDB-lite"/>
    </source>
</evidence>
<comment type="caution">
    <text evidence="2">The sequence shown here is derived from an EMBL/GenBank/DDBJ whole genome shotgun (WGS) entry which is preliminary data.</text>
</comment>
<dbReference type="EMBL" id="BPVZ01000005">
    <property type="protein sequence ID" value="GKU91057.1"/>
    <property type="molecule type" value="Genomic_DNA"/>
</dbReference>
<dbReference type="GO" id="GO:0003743">
    <property type="term" value="F:translation initiation factor activity"/>
    <property type="evidence" value="ECO:0007669"/>
    <property type="project" value="InterPro"/>
</dbReference>
<dbReference type="AlphaFoldDB" id="A0AAV5HQG8"/>
<accession>A0AAV5HQG8</accession>
<dbReference type="GO" id="GO:0031369">
    <property type="term" value="F:translation initiation factor binding"/>
    <property type="evidence" value="ECO:0007669"/>
    <property type="project" value="InterPro"/>
</dbReference>
<dbReference type="PANTHER" id="PTHR13937">
    <property type="entry name" value="EUKARYOTIC TRANSLATION INITATION FACTOR 3, SUBUNIT 8 EIF3S8 -RELATED"/>
    <property type="match status" value="1"/>
</dbReference>
<feature type="compositionally biased region" description="Acidic residues" evidence="1">
    <location>
        <begin position="13"/>
        <end position="22"/>
    </location>
</feature>
<dbReference type="GO" id="GO:0005852">
    <property type="term" value="C:eukaryotic translation initiation factor 3 complex"/>
    <property type="evidence" value="ECO:0007669"/>
    <property type="project" value="InterPro"/>
</dbReference>
<protein>
    <submittedName>
        <fullName evidence="2">Uncharacterized protein</fullName>
    </submittedName>
</protein>
<dbReference type="GO" id="GO:0003723">
    <property type="term" value="F:RNA binding"/>
    <property type="evidence" value="ECO:0007669"/>
    <property type="project" value="InterPro"/>
</dbReference>
<evidence type="ECO:0000313" key="2">
    <source>
        <dbReference type="EMBL" id="GKU91057.1"/>
    </source>
</evidence>